<feature type="compositionally biased region" description="Low complexity" evidence="1">
    <location>
        <begin position="53"/>
        <end position="64"/>
    </location>
</feature>
<dbReference type="Proteomes" id="UP000232631">
    <property type="component" value="Chromosome"/>
</dbReference>
<dbReference type="PANTHER" id="PTHR44119:SF4">
    <property type="entry name" value="AEROBIC COBALTOCHELATASE SUBUNIT COBN"/>
    <property type="match status" value="1"/>
</dbReference>
<keyword evidence="2" id="KW-0812">Transmembrane</keyword>
<protein>
    <recommendedName>
        <fullName evidence="3">CobN/magnesium chelatase domain-containing protein</fullName>
    </recommendedName>
</protein>
<organism evidence="4 5">
    <name type="scientific">Methanobacterium subterraneum</name>
    <dbReference type="NCBI Taxonomy" id="59277"/>
    <lineage>
        <taxon>Archaea</taxon>
        <taxon>Methanobacteriati</taxon>
        <taxon>Methanobacteriota</taxon>
        <taxon>Methanomada group</taxon>
        <taxon>Methanobacteria</taxon>
        <taxon>Methanobacteriales</taxon>
        <taxon>Methanobacteriaceae</taxon>
        <taxon>Methanobacterium</taxon>
    </lineage>
</organism>
<keyword evidence="2" id="KW-1133">Transmembrane helix</keyword>
<dbReference type="KEGG" id="msub:BK009_00830"/>
<feature type="region of interest" description="Disordered" evidence="1">
    <location>
        <begin position="50"/>
        <end position="69"/>
    </location>
</feature>
<dbReference type="Pfam" id="PF02514">
    <property type="entry name" value="CobN-Mg_chel"/>
    <property type="match status" value="2"/>
</dbReference>
<dbReference type="EMBL" id="CP017768">
    <property type="protein sequence ID" value="AUB59349.1"/>
    <property type="molecule type" value="Genomic_DNA"/>
</dbReference>
<reference evidence="4 5" key="1">
    <citation type="submission" date="2016-10" db="EMBL/GenBank/DDBJ databases">
        <title>Comparative genomics between deep and shallow subseafloor isolates.</title>
        <authorList>
            <person name="Ishii S."/>
            <person name="Miller J.R."/>
            <person name="Sutton G."/>
            <person name="Suzuki S."/>
            <person name="Methe B."/>
            <person name="Inagaki F."/>
            <person name="Imachi H."/>
        </authorList>
    </citation>
    <scope>NUCLEOTIDE SEQUENCE [LARGE SCALE GENOMIC DNA]</scope>
    <source>
        <strain evidence="4 5">A8p</strain>
    </source>
</reference>
<dbReference type="CDD" id="cd10150">
    <property type="entry name" value="CobN_like"/>
    <property type="match status" value="1"/>
</dbReference>
<keyword evidence="5" id="KW-1185">Reference proteome</keyword>
<dbReference type="PANTHER" id="PTHR44119">
    <property type="entry name" value="MAGNESIUM-CHELATASE SUBUNIT CHLH, CHLOROPLASTIC"/>
    <property type="match status" value="1"/>
</dbReference>
<evidence type="ECO:0000313" key="4">
    <source>
        <dbReference type="EMBL" id="AUB59349.1"/>
    </source>
</evidence>
<proteinExistence type="predicted"/>
<evidence type="ECO:0000256" key="1">
    <source>
        <dbReference type="SAM" id="MobiDB-lite"/>
    </source>
</evidence>
<dbReference type="RefSeq" id="WP_100908773.1">
    <property type="nucleotide sequence ID" value="NZ_CP017768.1"/>
</dbReference>
<dbReference type="InterPro" id="IPR003672">
    <property type="entry name" value="CobN/Mg_chltase"/>
</dbReference>
<feature type="compositionally biased region" description="Low complexity" evidence="1">
    <location>
        <begin position="1585"/>
        <end position="1603"/>
    </location>
</feature>
<feature type="region of interest" description="Disordered" evidence="1">
    <location>
        <begin position="1569"/>
        <end position="1634"/>
    </location>
</feature>
<sequence length="1664" mass="185110">MRKQVTKRIVLITTCLVFALVLSGTVAAEDTTRVGDSGGAAELSETQNQKYLEQQNSSSENESQTMKDPQVLIIHSSESTRMTNDAAHHIMDLINPTQLGYKPNDKSTWLVKFDIRTTTQIGQMSTVDLKALIENADIIIAEWIFEPGMSNFKNVISANPEILKNKPNKIFLILESDPSVTKLSQINGQYIFQKSDGTWISDGVIGDTSTKNTILYDLKNGNIQRINQYKATYSKANGYLWFEEWIDSGIYYANKGTENYENQYKWVLKKFADLNGNPWTWTPAPARIFSKEMLYRDGVIYTTLKSYLAQYPLDPSKPTVGLVSSEGSLLSGNMDFFQTTIEKMVAQGMNVIPVVGYYSGTNGTLPTNVYSAMIKFFVYDPAETTHVVTNTDYEANPSKYKYRIDALVSFYTFTLGSGFLEQTNSFLSNMNVPVFRAMTSTKRSEGEWLTSDDGLMWSDSYYQIAIPETQGIVEPIFVATTETEMDTVTGAMIGSYKAITERIEKLASRVKNWTDLKYMDNANKKIALVYYNYPPGKQNIGASYLNVPDTIVGILNRLKLDGYTVEDIPQNGDALVSLMIERGINVANWAPGVLEELANNPNTILWDADEYIAWFNTLHPLAQKQVTEGPVGYIEEVTKLGVSYGANNDVVKAMTIKTIDKWTEEMISLANTYPEKATQAIGFIKDMGNALKEVIGGNTDAWMAFFNAKTAFQSLSIPGLNGWGQAPGNIMTVTRNGKKYIVIPGLRFGNVFIGPEPQRGWEADASKFYHSTVVPPTHQYLAWYAYINQQFNADAQVHVGRHASYEWLPTKQVALSQFDYSDIMAGDIPSVYLYIMDGVGEGTQAKRRGLAVIVDHLTPPLKTVVLYGGLLELKDLLNLYETAAQDMKEHYRKAIADKVKEMNLATDLGIINPDNINDADIEEIHDYLVNLQDTLLPYGLHTFGQSWTDQEIALLATSIVSVDSSTSSSLQKLICQVMHPTWNYNDLTIEQAGQLNQEAQNWILQIITGQKTAAELTTDATLQAKLNDAKSYADKIRNSFTSEMDSLVEALSGGYVTPGKGNDPIKSPESLPTGINFYALDESKMPTQVAWDLGKKLADMALAQLDNIPEKIAAVVWCVETARDDGTMVSFVLRMLGIQPWTYNTVSKKWEMKYTATPMATLLSDLNAVRTANGLAAVTKRPRVDVVVTTSGLFRDLFPRLLTNMDRSYRLALAASYNQIVVQYPQLTTALDYVLLTLVDAKYTNFKGDESLDQNYIAKHWIESTLGFIGQGISSNESGELAITRIFAPPVGEYGAGVNKAVEQSWTWENREEVADVYINRMSHSYTERNWGISNPDLFRELLKGIEIAYHSRCTNLYGVLDNDDYYDYYGGLSMAIEMMNNGKAPNLNVLYYANTNNPQIYSLQQFMAQEMRSRYFNPEWIQGMMGEGYSGARYISNKFVSYLWGWQVTSPSTVKNWMWEEVANTYVKDQYNLGVTKWLSTGNNAYSMISITGTLLTAAYEGYWKTDQATLNMVKNTWAQLIATNGVACCDCSCGNLAMIEWASKNLNPDLLAKLNSEIYKATGNSQFAPGQIPSQTQQPATRSQTTGSTASATSQSISDSDGSSERPKSEESTSPGDIGHAKAYEVSDGGNSGSSDSGLPLAAIVGVIALVCLIGYGYFRGR</sequence>
<name>A0A2H4VMN0_9EURY</name>
<evidence type="ECO:0000259" key="3">
    <source>
        <dbReference type="Pfam" id="PF02514"/>
    </source>
</evidence>
<dbReference type="GeneID" id="35124981"/>
<feature type="domain" description="CobN/magnesium chelatase" evidence="3">
    <location>
        <begin position="251"/>
        <end position="628"/>
    </location>
</feature>
<evidence type="ECO:0000313" key="5">
    <source>
        <dbReference type="Proteomes" id="UP000232631"/>
    </source>
</evidence>
<evidence type="ECO:0000256" key="2">
    <source>
        <dbReference type="SAM" id="Phobius"/>
    </source>
</evidence>
<accession>A0A2H4VMN0</accession>
<feature type="compositionally biased region" description="Polar residues" evidence="1">
    <location>
        <begin position="1569"/>
        <end position="1584"/>
    </location>
</feature>
<keyword evidence="2" id="KW-0472">Membrane</keyword>
<gene>
    <name evidence="4" type="ORF">BK009_00830</name>
</gene>
<feature type="domain" description="CobN/magnesium chelatase" evidence="3">
    <location>
        <begin position="722"/>
        <end position="1511"/>
    </location>
</feature>
<feature type="transmembrane region" description="Helical" evidence="2">
    <location>
        <begin position="1641"/>
        <end position="1661"/>
    </location>
</feature>